<dbReference type="EMBL" id="AP017313">
    <property type="protein sequence ID" value="BAU55463.1"/>
    <property type="molecule type" value="Genomic_DNA"/>
</dbReference>
<reference evidence="1 2" key="1">
    <citation type="submission" date="2015-12" db="EMBL/GenBank/DDBJ databases">
        <title>Genome sequence of Mucilaginibacter gotjawali.</title>
        <authorList>
            <person name="Lee J.S."/>
            <person name="Lee K.C."/>
            <person name="Kim K.K."/>
            <person name="Lee B.W."/>
        </authorList>
    </citation>
    <scope>NUCLEOTIDE SEQUENCE [LARGE SCALE GENOMIC DNA]</scope>
    <source>
        <strain evidence="1 2">SA3-7</strain>
    </source>
</reference>
<accession>A0A110B3G0</accession>
<sequence>MSAQKEVFDRFLQFISSMIAHPSMYGVSNVEGINVFIWGFLCACRNGMAKWLKRFALGLQIF</sequence>
<organism evidence="1 2">
    <name type="scientific">Mucilaginibacter gotjawali</name>
    <dbReference type="NCBI Taxonomy" id="1550579"/>
    <lineage>
        <taxon>Bacteria</taxon>
        <taxon>Pseudomonadati</taxon>
        <taxon>Bacteroidota</taxon>
        <taxon>Sphingobacteriia</taxon>
        <taxon>Sphingobacteriales</taxon>
        <taxon>Sphingobacteriaceae</taxon>
        <taxon>Mucilaginibacter</taxon>
    </lineage>
</organism>
<protein>
    <submittedName>
        <fullName evidence="1">Uncharacterized protein</fullName>
    </submittedName>
</protein>
<evidence type="ECO:0000313" key="2">
    <source>
        <dbReference type="Proteomes" id="UP000218263"/>
    </source>
</evidence>
<proteinExistence type="predicted"/>
<dbReference type="KEGG" id="mgot:MgSA37_03652"/>
<gene>
    <name evidence="1" type="ORF">MgSA37_03652</name>
</gene>
<keyword evidence="2" id="KW-1185">Reference proteome</keyword>
<evidence type="ECO:0000313" key="1">
    <source>
        <dbReference type="EMBL" id="BAU55463.1"/>
    </source>
</evidence>
<name>A0A110B3G0_9SPHI</name>
<dbReference type="AlphaFoldDB" id="A0A110B3G0"/>
<dbReference type="Proteomes" id="UP000218263">
    <property type="component" value="Chromosome"/>
</dbReference>